<evidence type="ECO:0000313" key="1">
    <source>
        <dbReference type="EMBL" id="RVX66179.1"/>
    </source>
</evidence>
<name>A0A438MTC4_EXOME</name>
<protein>
    <submittedName>
        <fullName evidence="1">Uncharacterized protein</fullName>
    </submittedName>
</protein>
<sequence>MTTKIMVTQPPLTRNHAPCRGRRIPLTAFTLVTVPEKSTLSTYLNSKERVDISLMQRMVTHGTWSTDSVTSAGVSFSSRESVSNLTASELPTSSEVKCDQNMYLDLDLDLDLDLEVSIAAITLTECPRAVKKTIVWSEQSRFAEHASRDHR</sequence>
<dbReference type="VEuPathDB" id="FungiDB:PV10_05806"/>
<dbReference type="AlphaFoldDB" id="A0A438MTC4"/>
<dbReference type="Proteomes" id="UP000288859">
    <property type="component" value="Unassembled WGS sequence"/>
</dbReference>
<gene>
    <name evidence="1" type="ORF">B0A52_10071</name>
</gene>
<comment type="caution">
    <text evidence="1">The sequence shown here is derived from an EMBL/GenBank/DDBJ whole genome shotgun (WGS) entry which is preliminary data.</text>
</comment>
<evidence type="ECO:0000313" key="2">
    <source>
        <dbReference type="Proteomes" id="UP000288859"/>
    </source>
</evidence>
<reference evidence="1 2" key="1">
    <citation type="submission" date="2017-03" db="EMBL/GenBank/DDBJ databases">
        <title>Genomes of endolithic fungi from Antarctica.</title>
        <authorList>
            <person name="Coleine C."/>
            <person name="Masonjones S."/>
            <person name="Stajich J.E."/>
        </authorList>
    </citation>
    <scope>NUCLEOTIDE SEQUENCE [LARGE SCALE GENOMIC DNA]</scope>
    <source>
        <strain evidence="1 2">CCFEE 6314</strain>
    </source>
</reference>
<organism evidence="1 2">
    <name type="scientific">Exophiala mesophila</name>
    <name type="common">Black yeast-like fungus</name>
    <dbReference type="NCBI Taxonomy" id="212818"/>
    <lineage>
        <taxon>Eukaryota</taxon>
        <taxon>Fungi</taxon>
        <taxon>Dikarya</taxon>
        <taxon>Ascomycota</taxon>
        <taxon>Pezizomycotina</taxon>
        <taxon>Eurotiomycetes</taxon>
        <taxon>Chaetothyriomycetidae</taxon>
        <taxon>Chaetothyriales</taxon>
        <taxon>Herpotrichiellaceae</taxon>
        <taxon>Exophiala</taxon>
    </lineage>
</organism>
<accession>A0A438MTC4</accession>
<dbReference type="OrthoDB" id="4151620at2759"/>
<dbReference type="EMBL" id="NAJM01000067">
    <property type="protein sequence ID" value="RVX66179.1"/>
    <property type="molecule type" value="Genomic_DNA"/>
</dbReference>
<proteinExistence type="predicted"/>